<dbReference type="EMBL" id="JAHHGM010000005">
    <property type="protein sequence ID" value="MBT2988843.1"/>
    <property type="molecule type" value="Genomic_DNA"/>
</dbReference>
<reference evidence="1 2" key="1">
    <citation type="submission" date="2021-05" db="EMBL/GenBank/DDBJ databases">
        <title>Genetic and Functional Diversity in Clade A Lucinid endosymbionts from the Bahamas.</title>
        <authorList>
            <person name="Giani N.M."/>
            <person name="Engel A.S."/>
            <person name="Campbell B.J."/>
        </authorList>
    </citation>
    <scope>NUCLEOTIDE SEQUENCE [LARGE SCALE GENOMIC DNA]</scope>
    <source>
        <strain evidence="1">LUC16012Gg_MoonRockCtena</strain>
    </source>
</reference>
<proteinExistence type="predicted"/>
<dbReference type="SUPFAM" id="SSF63592">
    <property type="entry name" value="Flagellar transcriptional activator FlhD"/>
    <property type="match status" value="1"/>
</dbReference>
<dbReference type="Proteomes" id="UP000770889">
    <property type="component" value="Unassembled WGS sequence"/>
</dbReference>
<evidence type="ECO:0000313" key="2">
    <source>
        <dbReference type="Proteomes" id="UP000770889"/>
    </source>
</evidence>
<evidence type="ECO:0000313" key="1">
    <source>
        <dbReference type="EMBL" id="MBT2988843.1"/>
    </source>
</evidence>
<comment type="caution">
    <text evidence="1">The sequence shown here is derived from an EMBL/GenBank/DDBJ whole genome shotgun (WGS) entry which is preliminary data.</text>
</comment>
<dbReference type="InterPro" id="IPR036194">
    <property type="entry name" value="FlhD_sf"/>
</dbReference>
<accession>A0A944M7Y7</accession>
<sequence>MAGHIVRVVGSQVGKTASGGTLSSTFLLVLAANMRREELQQGEEEVKVDFSNINLEYLIHIRDIAREDPAVAAPLLGMSPELATLLAQAPSEYLAKISEVKVPLMAARGDAIWWYRLFKALVEENREEVEVVLQAASLAVLS</sequence>
<keyword evidence="1" id="KW-0966">Cell projection</keyword>
<keyword evidence="1" id="KW-0969">Cilium</keyword>
<protein>
    <submittedName>
        <fullName evidence="1">Flagellar transcriptional regulator FlhD</fullName>
    </submittedName>
</protein>
<name>A0A944M7Y7_9GAMM</name>
<dbReference type="AlphaFoldDB" id="A0A944M7Y7"/>
<dbReference type="Gene3D" id="1.10.4000.10">
    <property type="entry name" value="Flagellar transcriptional activator FlhD"/>
    <property type="match status" value="1"/>
</dbReference>
<gene>
    <name evidence="1" type="ORF">KME65_07740</name>
</gene>
<organism evidence="1 2">
    <name type="scientific">Candidatus Thiodiazotropha taylori</name>
    <dbReference type="NCBI Taxonomy" id="2792791"/>
    <lineage>
        <taxon>Bacteria</taxon>
        <taxon>Pseudomonadati</taxon>
        <taxon>Pseudomonadota</taxon>
        <taxon>Gammaproteobacteria</taxon>
        <taxon>Chromatiales</taxon>
        <taxon>Sedimenticolaceae</taxon>
        <taxon>Candidatus Thiodiazotropha</taxon>
    </lineage>
</organism>
<keyword evidence="1" id="KW-0282">Flagellum</keyword>